<dbReference type="SMART" id="SM00228">
    <property type="entry name" value="PDZ"/>
    <property type="match status" value="2"/>
</dbReference>
<dbReference type="InterPro" id="IPR001940">
    <property type="entry name" value="Peptidase_S1C"/>
</dbReference>
<dbReference type="GO" id="GO:0006508">
    <property type="term" value="P:proteolysis"/>
    <property type="evidence" value="ECO:0007669"/>
    <property type="project" value="InterPro"/>
</dbReference>
<dbReference type="SUPFAM" id="SSF50156">
    <property type="entry name" value="PDZ domain-like"/>
    <property type="match status" value="3"/>
</dbReference>
<dbReference type="PANTHER" id="PTHR46366:SF1">
    <property type="entry name" value="PDZ DOMAIN-CONTAINING PROTEIN C1685.05"/>
    <property type="match status" value="1"/>
</dbReference>
<name>A0AAN8YN16_SOLBU</name>
<dbReference type="AlphaFoldDB" id="A0AAN8YN16"/>
<keyword evidence="4" id="KW-1185">Reference proteome</keyword>
<evidence type="ECO:0000256" key="1">
    <source>
        <dbReference type="ARBA" id="ARBA00010541"/>
    </source>
</evidence>
<evidence type="ECO:0000313" key="3">
    <source>
        <dbReference type="EMBL" id="KAK6798237.1"/>
    </source>
</evidence>
<dbReference type="CDD" id="cd06787">
    <property type="entry name" value="cpPDZ_AthDEGP7-like"/>
    <property type="match status" value="1"/>
</dbReference>
<dbReference type="InterPro" id="IPR043504">
    <property type="entry name" value="Peptidase_S1_PA_chymotrypsin"/>
</dbReference>
<dbReference type="EMBL" id="JBANQN010000002">
    <property type="protein sequence ID" value="KAK6798237.1"/>
    <property type="molecule type" value="Genomic_DNA"/>
</dbReference>
<feature type="domain" description="PDZ" evidence="2">
    <location>
        <begin position="291"/>
        <end position="346"/>
    </location>
</feature>
<evidence type="ECO:0000259" key="2">
    <source>
        <dbReference type="PROSITE" id="PS50106"/>
    </source>
</evidence>
<dbReference type="PRINTS" id="PR00834">
    <property type="entry name" value="PROTEASES2C"/>
</dbReference>
<comment type="caution">
    <text evidence="3">The sequence shown here is derived from an EMBL/GenBank/DDBJ whole genome shotgun (WGS) entry which is preliminary data.</text>
</comment>
<dbReference type="Pfam" id="PF13180">
    <property type="entry name" value="PDZ_2"/>
    <property type="match status" value="1"/>
</dbReference>
<protein>
    <recommendedName>
        <fullName evidence="2">PDZ domain-containing protein</fullName>
    </recommendedName>
</protein>
<organism evidence="3 4">
    <name type="scientific">Solanum bulbocastanum</name>
    <name type="common">Wild potato</name>
    <dbReference type="NCBI Taxonomy" id="147425"/>
    <lineage>
        <taxon>Eukaryota</taxon>
        <taxon>Viridiplantae</taxon>
        <taxon>Streptophyta</taxon>
        <taxon>Embryophyta</taxon>
        <taxon>Tracheophyta</taxon>
        <taxon>Spermatophyta</taxon>
        <taxon>Magnoliopsida</taxon>
        <taxon>eudicotyledons</taxon>
        <taxon>Gunneridae</taxon>
        <taxon>Pentapetalae</taxon>
        <taxon>asterids</taxon>
        <taxon>lamiids</taxon>
        <taxon>Solanales</taxon>
        <taxon>Solanaceae</taxon>
        <taxon>Solanoideae</taxon>
        <taxon>Solaneae</taxon>
        <taxon>Solanum</taxon>
    </lineage>
</organism>
<gene>
    <name evidence="3" type="ORF">RDI58_005939</name>
</gene>
<dbReference type="GO" id="GO:0004252">
    <property type="term" value="F:serine-type endopeptidase activity"/>
    <property type="evidence" value="ECO:0007669"/>
    <property type="project" value="InterPro"/>
</dbReference>
<accession>A0AAN8YN16</accession>
<dbReference type="PROSITE" id="PS50106">
    <property type="entry name" value="PDZ"/>
    <property type="match status" value="1"/>
</dbReference>
<dbReference type="InterPro" id="IPR009003">
    <property type="entry name" value="Peptidase_S1_PA"/>
</dbReference>
<dbReference type="CDD" id="cd06786">
    <property type="entry name" value="cpPDZ1_ScNma111-like"/>
    <property type="match status" value="1"/>
</dbReference>
<proteinExistence type="inferred from homology"/>
<comment type="similarity">
    <text evidence="1">Belongs to the peptidase S1C family.</text>
</comment>
<dbReference type="Pfam" id="PF12812">
    <property type="entry name" value="PDZ_1"/>
    <property type="match status" value="1"/>
</dbReference>
<dbReference type="InterPro" id="IPR025926">
    <property type="entry name" value="PDZ-like_dom"/>
</dbReference>
<reference evidence="3 4" key="1">
    <citation type="submission" date="2024-02" db="EMBL/GenBank/DDBJ databases">
        <title>de novo genome assembly of Solanum bulbocastanum strain 11H21.</title>
        <authorList>
            <person name="Hosaka A.J."/>
        </authorList>
    </citation>
    <scope>NUCLEOTIDE SEQUENCE [LARGE SCALE GENOMIC DNA]</scope>
    <source>
        <tissue evidence="3">Young leaves</tissue>
    </source>
</reference>
<dbReference type="InterPro" id="IPR036034">
    <property type="entry name" value="PDZ_sf"/>
</dbReference>
<dbReference type="Gene3D" id="2.30.42.10">
    <property type="match status" value="2"/>
</dbReference>
<dbReference type="PANTHER" id="PTHR46366">
    <property type="entry name" value="PRO-APOPTOTIC SERINE PROTEASE NMA111"/>
    <property type="match status" value="1"/>
</dbReference>
<dbReference type="Proteomes" id="UP001371456">
    <property type="component" value="Unassembled WGS sequence"/>
</dbReference>
<dbReference type="Gene3D" id="2.40.10.10">
    <property type="entry name" value="Trypsin-like serine proteases"/>
    <property type="match status" value="2"/>
</dbReference>
<dbReference type="Pfam" id="PF13365">
    <property type="entry name" value="Trypsin_2"/>
    <property type="match status" value="1"/>
</dbReference>
<dbReference type="SUPFAM" id="SSF50494">
    <property type="entry name" value="Trypsin-like serine proteases"/>
    <property type="match status" value="2"/>
</dbReference>
<dbReference type="InterPro" id="IPR001478">
    <property type="entry name" value="PDZ"/>
</dbReference>
<sequence>MGDSLERLGSEEALGPESSIMKEELSMDIDPPFKESLATTEDWRKALDKVVPAVVVLRTNACRAFDTEAAGASYATGFVVDKRRGIILTNRHVVKPVLIAICFLGPVVAEAMFVNREEIPIYPIYRDPVHDFGFFRYDPSAIQFLSYEEIPLAPEDACVGLEIRVVGNDSGEKVSILAGTLARLDRDAPHYKKDGYNDFNTFYMQAASGTKGGSSGSPVINWQGRAVALNAGSKSSSASAFFLPLERVVRTLEFLQEGLDLTTNKWEAVTIPRGTLQLVRNSSPPSETGMLVVDSVVPGGPAHNHLEPGDVLVRMNGEVITQFLKMETLLDDSVGRKVELQIERGGTPMTVELLARNFRFPCGLVYVAETGYMLFRAGVPRHAIIKKFAGEDISTLEELISALSKLSRSARVPLEYISYNDRHRTKIQNSLWRFYHLFVPMPSHRNFFLLQSVLVTIDRHEWYAPPQIYKRDDSSGLWTVKLALPPESPLLFSGIHPGKQDLSNHSVSSCATEVSAMDLRPQQVSQESMDGITNTEISCDNVTVGLNSQDDSDAGTKKRRVEENLSADRDVIIGLSLNGHREERFDDSGAVEDQGAAPVANNASVAERAIEPALVMFEVHVPSLCMLDGVHSQHFFGTGAIVYHSHNMGLVAVDKNTVAVSVSDILLSFAAFPIEIPGEVVFLHPVHNFALVAYDPSALGTAAASAVRAAELLPDPALRRGDSVYLVGLSRSLQATSRKSVVTNPSAAVNIGSADCPRYRATNMEVIELDTDFGSTFSGVLTDERGRVQALWGSFSTQLKYGCSSSEDHQFVRGIPIYTISQSLGKIISGADGPPRLINGLQRPMPRLRILEVELYPTLLSKARSFGLNDTWIQALVKKDPMRRQVLRVKGCFAGSKAENLLEQGDMVLAINKEPVTCFRDIEHACQSLDRSNDSDGRLNLTIFRQGQEIELLVGTDVRDGNGTSRAISWCGCIVQDPHPAVRALGFLPDEGHGVYVARWCHGSPVHRYGLYALQWIVEVNGKPTPSLDAFVDVTKV</sequence>
<evidence type="ECO:0000313" key="4">
    <source>
        <dbReference type="Proteomes" id="UP001371456"/>
    </source>
</evidence>